<organism evidence="2 3">
    <name type="scientific">Phytohabitans houttuyneae</name>
    <dbReference type="NCBI Taxonomy" id="1076126"/>
    <lineage>
        <taxon>Bacteria</taxon>
        <taxon>Bacillati</taxon>
        <taxon>Actinomycetota</taxon>
        <taxon>Actinomycetes</taxon>
        <taxon>Micromonosporales</taxon>
        <taxon>Micromonosporaceae</taxon>
    </lineage>
</organism>
<dbReference type="GO" id="GO:0003700">
    <property type="term" value="F:DNA-binding transcription factor activity"/>
    <property type="evidence" value="ECO:0007669"/>
    <property type="project" value="InterPro"/>
</dbReference>
<dbReference type="InterPro" id="IPR001845">
    <property type="entry name" value="HTH_ArsR_DNA-bd_dom"/>
</dbReference>
<evidence type="ECO:0000313" key="3">
    <source>
        <dbReference type="Proteomes" id="UP000482800"/>
    </source>
</evidence>
<dbReference type="EMBL" id="BLPF01000001">
    <property type="protein sequence ID" value="GFJ77989.1"/>
    <property type="molecule type" value="Genomic_DNA"/>
</dbReference>
<dbReference type="AlphaFoldDB" id="A0A6V8K790"/>
<dbReference type="CDD" id="cd00090">
    <property type="entry name" value="HTH_ARSR"/>
    <property type="match status" value="1"/>
</dbReference>
<reference evidence="2 3" key="1">
    <citation type="submission" date="2020-03" db="EMBL/GenBank/DDBJ databases">
        <title>Whole genome shotgun sequence of Phytohabitans houttuyneae NBRC 108639.</title>
        <authorList>
            <person name="Komaki H."/>
            <person name="Tamura T."/>
        </authorList>
    </citation>
    <scope>NUCLEOTIDE SEQUENCE [LARGE SCALE GENOMIC DNA]</scope>
    <source>
        <strain evidence="2 3">NBRC 108639</strain>
    </source>
</reference>
<dbReference type="SUPFAM" id="SSF46785">
    <property type="entry name" value="Winged helix' DNA-binding domain"/>
    <property type="match status" value="1"/>
</dbReference>
<dbReference type="InterPro" id="IPR036390">
    <property type="entry name" value="WH_DNA-bd_sf"/>
</dbReference>
<keyword evidence="3" id="KW-1185">Reference proteome</keyword>
<proteinExistence type="predicted"/>
<dbReference type="InterPro" id="IPR036388">
    <property type="entry name" value="WH-like_DNA-bd_sf"/>
</dbReference>
<name>A0A6V8K790_9ACTN</name>
<accession>A0A6V8K790</accession>
<dbReference type="Proteomes" id="UP000482800">
    <property type="component" value="Unassembled WGS sequence"/>
</dbReference>
<dbReference type="SMART" id="SM00418">
    <property type="entry name" value="HTH_ARSR"/>
    <property type="match status" value="1"/>
</dbReference>
<evidence type="ECO:0000313" key="2">
    <source>
        <dbReference type="EMBL" id="GFJ77989.1"/>
    </source>
</evidence>
<dbReference type="Pfam" id="PF01022">
    <property type="entry name" value="HTH_5"/>
    <property type="match status" value="1"/>
</dbReference>
<reference evidence="2 3" key="2">
    <citation type="submission" date="2020-03" db="EMBL/GenBank/DDBJ databases">
        <authorList>
            <person name="Ichikawa N."/>
            <person name="Kimura A."/>
            <person name="Kitahashi Y."/>
            <person name="Uohara A."/>
        </authorList>
    </citation>
    <scope>NUCLEOTIDE SEQUENCE [LARGE SCALE GENOMIC DNA]</scope>
    <source>
        <strain evidence="2 3">NBRC 108639</strain>
    </source>
</reference>
<evidence type="ECO:0000259" key="1">
    <source>
        <dbReference type="SMART" id="SM00418"/>
    </source>
</evidence>
<dbReference type="RefSeq" id="WP_173055693.1">
    <property type="nucleotide sequence ID" value="NZ_BAABGO010000006.1"/>
</dbReference>
<gene>
    <name evidence="2" type="ORF">Phou_021690</name>
</gene>
<dbReference type="InterPro" id="IPR011991">
    <property type="entry name" value="ArsR-like_HTH"/>
</dbReference>
<comment type="caution">
    <text evidence="2">The sequence shown here is derived from an EMBL/GenBank/DDBJ whole genome shotgun (WGS) entry which is preliminary data.</text>
</comment>
<feature type="domain" description="HTH arsR-type" evidence="1">
    <location>
        <begin position="252"/>
        <end position="323"/>
    </location>
</feature>
<protein>
    <submittedName>
        <fullName evidence="2">Transcriptional regulator</fullName>
    </submittedName>
</protein>
<sequence>MRIHFTGHDLAQTFLLDGYDAMWELVNSLQALQGGYGRTTFGAWRRRVAEDLRRSGLARVVRHQLFPVAPHAAYFPDLLTPPVGRLGPAAGIDAVLHTPARRWAAELGRLGGAAGAGAWLDGLRAGGRRALGELGATLAAYYRCAVSPHLEAIAGSVHDDLAARRGAAQDGGVEALLTTFRPMMRWDPPVLEVPSHPSRRDIHLEGRGLVLVPSYFCRLHPLTIFDPELPQVLVYPVAHRSSPPRLAASHEALVRLLGETRALVLLAAFGGATNGELARRIGVSTAAVSHHTTVLRDAGLLVSHRRGNTIRHSTSRLGAAMIRHDPDRPAAETQAG</sequence>
<dbReference type="Gene3D" id="1.10.10.10">
    <property type="entry name" value="Winged helix-like DNA-binding domain superfamily/Winged helix DNA-binding domain"/>
    <property type="match status" value="1"/>
</dbReference>